<proteinExistence type="predicted"/>
<accession>A0A0C3CXD8</accession>
<reference evidence="2" key="2">
    <citation type="submission" date="2015-01" db="EMBL/GenBank/DDBJ databases">
        <title>Evolutionary Origins and Diversification of the Mycorrhizal Mutualists.</title>
        <authorList>
            <consortium name="DOE Joint Genome Institute"/>
            <consortium name="Mycorrhizal Genomics Consortium"/>
            <person name="Kohler A."/>
            <person name="Kuo A."/>
            <person name="Nagy L.G."/>
            <person name="Floudas D."/>
            <person name="Copeland A."/>
            <person name="Barry K.W."/>
            <person name="Cichocki N."/>
            <person name="Veneault-Fourrey C."/>
            <person name="LaButti K."/>
            <person name="Lindquist E.A."/>
            <person name="Lipzen A."/>
            <person name="Lundell T."/>
            <person name="Morin E."/>
            <person name="Murat C."/>
            <person name="Riley R."/>
            <person name="Ohm R."/>
            <person name="Sun H."/>
            <person name="Tunlid A."/>
            <person name="Henrissat B."/>
            <person name="Grigoriev I.V."/>
            <person name="Hibbett D.S."/>
            <person name="Martin F."/>
        </authorList>
    </citation>
    <scope>NUCLEOTIDE SEQUENCE [LARGE SCALE GENOMIC DNA]</scope>
    <source>
        <strain evidence="2">Foug A</strain>
    </source>
</reference>
<dbReference type="EMBL" id="KN822187">
    <property type="protein sequence ID" value="KIM53220.1"/>
    <property type="molecule type" value="Genomic_DNA"/>
</dbReference>
<protein>
    <submittedName>
        <fullName evidence="1">Uncharacterized protein</fullName>
    </submittedName>
</protein>
<dbReference type="Proteomes" id="UP000053989">
    <property type="component" value="Unassembled WGS sequence"/>
</dbReference>
<sequence length="474" mass="54589">MNQGVIVGSEIAQVSLNIHAQPIRLSVNTNSTFLTVKGHLLLDHDFMDSDGHHDQEEDLLGENMRVEFVGPGSKLYRNYHTGLNARRCDANGHFLLDDALPLLRAQKSPDDWSPYHNRLEFELADFLFTQVEMPVKKIDALLEIWAASLLGLHGEPLFTNHAELYQVIDSTCVGEVQWENFMVWYTRNGQDNDQDGDMKDDASPWKFATYDVWYWDPRQVIYNILASSGFTSEMDYVPYREYNTTNNQRHWEDFMSGDWAWETANRIVSDNLMTARATLVPIILGSDKMTVSVATGQMDYYPLYLSIGNVRNTVRRVHRNAVVLIGFLAMPKTMREHASTPAFRKFKRQLYHSSLSCILESLRPAMKVPETVLFGDNYYCNLDADALRRHREHADMVIEAYELGELQEKYGLVGDLIPFTNDFPRADIHQMLSPNILHQLIKGGFKDHLVDWVEKYLIHIHGKTEAERILDDID</sequence>
<organism evidence="1 2">
    <name type="scientific">Scleroderma citrinum Foug A</name>
    <dbReference type="NCBI Taxonomy" id="1036808"/>
    <lineage>
        <taxon>Eukaryota</taxon>
        <taxon>Fungi</taxon>
        <taxon>Dikarya</taxon>
        <taxon>Basidiomycota</taxon>
        <taxon>Agaricomycotina</taxon>
        <taxon>Agaricomycetes</taxon>
        <taxon>Agaricomycetidae</taxon>
        <taxon>Boletales</taxon>
        <taxon>Sclerodermatineae</taxon>
        <taxon>Sclerodermataceae</taxon>
        <taxon>Scleroderma</taxon>
    </lineage>
</organism>
<name>A0A0C3CXD8_9AGAM</name>
<gene>
    <name evidence="1" type="ORF">SCLCIDRAFT_32080</name>
</gene>
<evidence type="ECO:0000313" key="2">
    <source>
        <dbReference type="Proteomes" id="UP000053989"/>
    </source>
</evidence>
<dbReference type="AlphaFoldDB" id="A0A0C3CXD8"/>
<dbReference type="STRING" id="1036808.A0A0C3CXD8"/>
<reference evidence="1 2" key="1">
    <citation type="submission" date="2014-04" db="EMBL/GenBank/DDBJ databases">
        <authorList>
            <consortium name="DOE Joint Genome Institute"/>
            <person name="Kuo A."/>
            <person name="Kohler A."/>
            <person name="Nagy L.G."/>
            <person name="Floudas D."/>
            <person name="Copeland A."/>
            <person name="Barry K.W."/>
            <person name="Cichocki N."/>
            <person name="Veneault-Fourrey C."/>
            <person name="LaButti K."/>
            <person name="Lindquist E.A."/>
            <person name="Lipzen A."/>
            <person name="Lundell T."/>
            <person name="Morin E."/>
            <person name="Murat C."/>
            <person name="Sun H."/>
            <person name="Tunlid A."/>
            <person name="Henrissat B."/>
            <person name="Grigoriev I.V."/>
            <person name="Hibbett D.S."/>
            <person name="Martin F."/>
            <person name="Nordberg H.P."/>
            <person name="Cantor M.N."/>
            <person name="Hua S.X."/>
        </authorList>
    </citation>
    <scope>NUCLEOTIDE SEQUENCE [LARGE SCALE GENOMIC DNA]</scope>
    <source>
        <strain evidence="1 2">Foug A</strain>
    </source>
</reference>
<dbReference type="InParanoid" id="A0A0C3CXD8"/>
<dbReference type="OrthoDB" id="3199698at2759"/>
<keyword evidence="2" id="KW-1185">Reference proteome</keyword>
<dbReference type="HOGENOM" id="CLU_006344_14_0_1"/>
<dbReference type="Pfam" id="PF18759">
    <property type="entry name" value="Plavaka"/>
    <property type="match status" value="2"/>
</dbReference>
<dbReference type="InterPro" id="IPR041078">
    <property type="entry name" value="Plavaka"/>
</dbReference>
<evidence type="ECO:0000313" key="1">
    <source>
        <dbReference type="EMBL" id="KIM53220.1"/>
    </source>
</evidence>